<reference evidence="6 7" key="1">
    <citation type="submission" date="2015-01" db="EMBL/GenBank/DDBJ databases">
        <title>Enhanced salinomycin production by adjusting the supply of polyketide extender units in Streptomyce albus DSM 41398.</title>
        <authorList>
            <person name="Lu C."/>
        </authorList>
    </citation>
    <scope>NUCLEOTIDE SEQUENCE [LARGE SCALE GENOMIC DNA]</scope>
    <source>
        <strain evidence="7">ATCC 21838 / DSM 41398 / FERM P-419 / JCM 4703 / NBRC 107858</strain>
    </source>
</reference>
<keyword evidence="3" id="KW-0238">DNA-binding</keyword>
<evidence type="ECO:0000256" key="4">
    <source>
        <dbReference type="ARBA" id="ARBA00023163"/>
    </source>
</evidence>
<evidence type="ECO:0000313" key="6">
    <source>
        <dbReference type="EMBL" id="AJE85067.1"/>
    </source>
</evidence>
<keyword evidence="4" id="KW-0804">Transcription</keyword>
<dbReference type="PROSITE" id="PS50931">
    <property type="entry name" value="HTH_LYSR"/>
    <property type="match status" value="1"/>
</dbReference>
<dbReference type="PANTHER" id="PTHR30346">
    <property type="entry name" value="TRANSCRIPTIONAL DUAL REGULATOR HCAR-RELATED"/>
    <property type="match status" value="1"/>
</dbReference>
<dbReference type="FunFam" id="1.10.10.10:FF:000001">
    <property type="entry name" value="LysR family transcriptional regulator"/>
    <property type="match status" value="1"/>
</dbReference>
<keyword evidence="2" id="KW-0805">Transcription regulation</keyword>
<organism evidence="6 7">
    <name type="scientific">Streptomyces albus (strain ATCC 21838 / DSM 41398 / FERM P-419 / JCM 4703 / NBRC 107858)</name>
    <dbReference type="NCBI Taxonomy" id="1081613"/>
    <lineage>
        <taxon>Bacteria</taxon>
        <taxon>Bacillati</taxon>
        <taxon>Actinomycetota</taxon>
        <taxon>Actinomycetes</taxon>
        <taxon>Kitasatosporales</taxon>
        <taxon>Streptomycetaceae</taxon>
        <taxon>Streptomyces</taxon>
    </lineage>
</organism>
<proteinExistence type="inferred from homology"/>
<evidence type="ECO:0000256" key="3">
    <source>
        <dbReference type="ARBA" id="ARBA00023125"/>
    </source>
</evidence>
<dbReference type="KEGG" id="sals:SLNWT_4691"/>
<evidence type="ECO:0000259" key="5">
    <source>
        <dbReference type="PROSITE" id="PS50931"/>
    </source>
</evidence>
<feature type="domain" description="HTH lysR-type" evidence="5">
    <location>
        <begin position="1"/>
        <end position="58"/>
    </location>
</feature>
<protein>
    <recommendedName>
        <fullName evidence="5">HTH lysR-type domain-containing protein</fullName>
    </recommendedName>
</protein>
<dbReference type="Gene3D" id="1.10.10.10">
    <property type="entry name" value="Winged helix-like DNA-binding domain superfamily/Winged helix DNA-binding domain"/>
    <property type="match status" value="1"/>
</dbReference>
<evidence type="ECO:0000256" key="1">
    <source>
        <dbReference type="ARBA" id="ARBA00009437"/>
    </source>
</evidence>
<dbReference type="SUPFAM" id="SSF46785">
    <property type="entry name" value="Winged helix' DNA-binding domain"/>
    <property type="match status" value="1"/>
</dbReference>
<sequence>MELRQLRYFVTVSEERHFGRAAERLHIGQPAVSQQVRRLERELGVELFDRSPRHVRLTPAGETFLPAARAVLDAELRAAAAVAEFAGAHTGILRLGTSTGLGARLDRILDVLAQRAPHVSVELNSAPARDRLDRVAKGQLDASFVRGSGSGGALCWHPVWQEPLAVAVPAGHPLAAAGHASLADLAALPLRLTSRRSNPALVDTVLSACRDAGFDPVPGPSSARTLEDTLAAIGTGAPTWTVVYAEHARQLRSTSRIAFLPLAGAGLAIPTSLVVRRSAPTPLLPLLLDACTQRPLPAGVRDHES</sequence>
<dbReference type="InterPro" id="IPR036390">
    <property type="entry name" value="WH_DNA-bd_sf"/>
</dbReference>
<dbReference type="GO" id="GO:0003677">
    <property type="term" value="F:DNA binding"/>
    <property type="evidence" value="ECO:0007669"/>
    <property type="project" value="UniProtKB-KW"/>
</dbReference>
<dbReference type="Gene3D" id="3.40.190.10">
    <property type="entry name" value="Periplasmic binding protein-like II"/>
    <property type="match status" value="2"/>
</dbReference>
<keyword evidence="7" id="KW-1185">Reference proteome</keyword>
<dbReference type="Proteomes" id="UP000031523">
    <property type="component" value="Chromosome"/>
</dbReference>
<dbReference type="PANTHER" id="PTHR30346:SF0">
    <property type="entry name" value="HCA OPERON TRANSCRIPTIONAL ACTIVATOR HCAR"/>
    <property type="match status" value="1"/>
</dbReference>
<dbReference type="Pfam" id="PF03466">
    <property type="entry name" value="LysR_substrate"/>
    <property type="match status" value="1"/>
</dbReference>
<dbReference type="EMBL" id="CP010519">
    <property type="protein sequence ID" value="AJE85067.1"/>
    <property type="molecule type" value="Genomic_DNA"/>
</dbReference>
<dbReference type="AlphaFoldDB" id="A0A0B5F436"/>
<dbReference type="InterPro" id="IPR005119">
    <property type="entry name" value="LysR_subst-bd"/>
</dbReference>
<dbReference type="PRINTS" id="PR00039">
    <property type="entry name" value="HTHLYSR"/>
</dbReference>
<name>A0A0B5F436_STRA4</name>
<accession>A0A0B5F436</accession>
<dbReference type="GO" id="GO:0032993">
    <property type="term" value="C:protein-DNA complex"/>
    <property type="evidence" value="ECO:0007669"/>
    <property type="project" value="TreeGrafter"/>
</dbReference>
<dbReference type="InterPro" id="IPR036388">
    <property type="entry name" value="WH-like_DNA-bd_sf"/>
</dbReference>
<dbReference type="SUPFAM" id="SSF53850">
    <property type="entry name" value="Periplasmic binding protein-like II"/>
    <property type="match status" value="1"/>
</dbReference>
<gene>
    <name evidence="6" type="ORF">SLNWT_4691</name>
</gene>
<comment type="similarity">
    <text evidence="1">Belongs to the LysR transcriptional regulatory family.</text>
</comment>
<dbReference type="Pfam" id="PF00126">
    <property type="entry name" value="HTH_1"/>
    <property type="match status" value="1"/>
</dbReference>
<evidence type="ECO:0000313" key="7">
    <source>
        <dbReference type="Proteomes" id="UP000031523"/>
    </source>
</evidence>
<dbReference type="InterPro" id="IPR000847">
    <property type="entry name" value="LysR_HTH_N"/>
</dbReference>
<evidence type="ECO:0000256" key="2">
    <source>
        <dbReference type="ARBA" id="ARBA00023015"/>
    </source>
</evidence>
<dbReference type="CDD" id="cd08414">
    <property type="entry name" value="PBP2_LTTR_aromatics_like"/>
    <property type="match status" value="1"/>
</dbReference>
<dbReference type="GO" id="GO:0003700">
    <property type="term" value="F:DNA-binding transcription factor activity"/>
    <property type="evidence" value="ECO:0007669"/>
    <property type="project" value="InterPro"/>
</dbReference>